<dbReference type="KEGG" id="plw:D5F53_24220"/>
<evidence type="ECO:0000313" key="2">
    <source>
        <dbReference type="Proteomes" id="UP000266552"/>
    </source>
</evidence>
<accession>A0A385TS10</accession>
<keyword evidence="2" id="KW-1185">Reference proteome</keyword>
<evidence type="ECO:0000313" key="1">
    <source>
        <dbReference type="EMBL" id="AYB46211.1"/>
    </source>
</evidence>
<name>A0A385TS10_PAELA</name>
<dbReference type="AlphaFoldDB" id="A0A385TS10"/>
<dbReference type="Proteomes" id="UP000266552">
    <property type="component" value="Chromosome"/>
</dbReference>
<protein>
    <submittedName>
        <fullName evidence="1">Uncharacterized protein</fullName>
    </submittedName>
</protein>
<proteinExistence type="predicted"/>
<reference evidence="1 2" key="1">
    <citation type="submission" date="2018-09" db="EMBL/GenBank/DDBJ databases">
        <title>Genome Sequence of Paenibacillus lautus Strain E7593-69, Azo Dye-Degrading Bacteria, Isolated from Commercial Tattoo Inks.</title>
        <authorList>
            <person name="Nho S.W."/>
            <person name="Kim S.-J."/>
            <person name="Kweon O."/>
            <person name="Cerniglia C.E."/>
        </authorList>
    </citation>
    <scope>NUCLEOTIDE SEQUENCE [LARGE SCALE GENOMIC DNA]</scope>
    <source>
        <strain evidence="1 2">E7593-69</strain>
    </source>
</reference>
<gene>
    <name evidence="1" type="ORF">D5F53_24220</name>
</gene>
<dbReference type="EMBL" id="CP032412">
    <property type="protein sequence ID" value="AYB46211.1"/>
    <property type="molecule type" value="Genomic_DNA"/>
</dbReference>
<organism evidence="1 2">
    <name type="scientific">Paenibacillus lautus</name>
    <name type="common">Bacillus lautus</name>
    <dbReference type="NCBI Taxonomy" id="1401"/>
    <lineage>
        <taxon>Bacteria</taxon>
        <taxon>Bacillati</taxon>
        <taxon>Bacillota</taxon>
        <taxon>Bacilli</taxon>
        <taxon>Bacillales</taxon>
        <taxon>Paenibacillaceae</taxon>
        <taxon>Paenibacillus</taxon>
    </lineage>
</organism>
<sequence>MARLQCKCGEYLSTVEAPNDVQLHVYTDREWDEIINMGDSIDPLLIPDPKREVWRCTNCDRIYIFNEDNTVSKVYIVEQQ</sequence>